<dbReference type="Pfam" id="PF13559">
    <property type="entry name" value="DUF4129"/>
    <property type="match status" value="1"/>
</dbReference>
<evidence type="ECO:0000256" key="2">
    <source>
        <dbReference type="SAM" id="Phobius"/>
    </source>
</evidence>
<gene>
    <name evidence="4" type="ORF">Pme01_31670</name>
</gene>
<evidence type="ECO:0000259" key="3">
    <source>
        <dbReference type="Pfam" id="PF13559"/>
    </source>
</evidence>
<dbReference type="RefSeq" id="WP_168116416.1">
    <property type="nucleotide sequence ID" value="NZ_BOON01000030.1"/>
</dbReference>
<feature type="region of interest" description="Disordered" evidence="1">
    <location>
        <begin position="58"/>
        <end position="79"/>
    </location>
</feature>
<dbReference type="InterPro" id="IPR025403">
    <property type="entry name" value="TgpA-like_C"/>
</dbReference>
<evidence type="ECO:0000313" key="5">
    <source>
        <dbReference type="Proteomes" id="UP000599074"/>
    </source>
</evidence>
<evidence type="ECO:0000313" key="4">
    <source>
        <dbReference type="EMBL" id="GII23570.1"/>
    </source>
</evidence>
<feature type="domain" description="Protein-glutamine gamma-glutamyltransferase-like C-terminal" evidence="3">
    <location>
        <begin position="107"/>
        <end position="175"/>
    </location>
</feature>
<comment type="caution">
    <text evidence="4">The sequence shown here is derived from an EMBL/GenBank/DDBJ whole genome shotgun (WGS) entry which is preliminary data.</text>
</comment>
<proteinExistence type="predicted"/>
<dbReference type="Proteomes" id="UP000599074">
    <property type="component" value="Unassembled WGS sequence"/>
</dbReference>
<protein>
    <recommendedName>
        <fullName evidence="3">Protein-glutamine gamma-glutamyltransferase-like C-terminal domain-containing protein</fullName>
    </recommendedName>
</protein>
<name>A0A8J3X0N6_9ACTN</name>
<keyword evidence="2" id="KW-0472">Membrane</keyword>
<evidence type="ECO:0000256" key="1">
    <source>
        <dbReference type="SAM" id="MobiDB-lite"/>
    </source>
</evidence>
<keyword evidence="2" id="KW-1133">Transmembrane helix</keyword>
<organism evidence="4 5">
    <name type="scientific">Planosporangium mesophilum</name>
    <dbReference type="NCBI Taxonomy" id="689768"/>
    <lineage>
        <taxon>Bacteria</taxon>
        <taxon>Bacillati</taxon>
        <taxon>Actinomycetota</taxon>
        <taxon>Actinomycetes</taxon>
        <taxon>Micromonosporales</taxon>
        <taxon>Micromonosporaceae</taxon>
        <taxon>Planosporangium</taxon>
    </lineage>
</organism>
<dbReference type="EMBL" id="BOON01000030">
    <property type="protein sequence ID" value="GII23570.1"/>
    <property type="molecule type" value="Genomic_DNA"/>
</dbReference>
<accession>A0A8J3X0N6</accession>
<sequence>MSRWWTDRVAAVSDVVPLPLLVLLLLAVAVIVGVAWYRFPAWVPRRLPRLPRLRRRGRKRADGAVPATQSQPADGTGLPDLPAAEFASLADRLAAEERYAEAIRERLREMVRQLIERGVIEHRPGWTVTELAGAAGAALPAVAGPLAEAAGVFSDTWYGQRPALAATDARMRALADTVRQAIQWPAAPGHAG</sequence>
<dbReference type="AlphaFoldDB" id="A0A8J3X0N6"/>
<keyword evidence="2" id="KW-0812">Transmembrane</keyword>
<feature type="transmembrane region" description="Helical" evidence="2">
    <location>
        <begin position="20"/>
        <end position="39"/>
    </location>
</feature>
<reference evidence="4" key="1">
    <citation type="submission" date="2021-01" db="EMBL/GenBank/DDBJ databases">
        <title>Whole genome shotgun sequence of Planosporangium mesophilum NBRC 109066.</title>
        <authorList>
            <person name="Komaki H."/>
            <person name="Tamura T."/>
        </authorList>
    </citation>
    <scope>NUCLEOTIDE SEQUENCE</scope>
    <source>
        <strain evidence="4">NBRC 109066</strain>
    </source>
</reference>
<keyword evidence="5" id="KW-1185">Reference proteome</keyword>